<comment type="caution">
    <text evidence="1">The sequence shown here is derived from an EMBL/GenBank/DDBJ whole genome shotgun (WGS) entry which is preliminary data.</text>
</comment>
<name>A0ABP9RZI1_9MICC</name>
<dbReference type="InterPro" id="IPR021558">
    <property type="entry name" value="MazE-like"/>
</dbReference>
<accession>A0ABP9RZI1</accession>
<proteinExistence type="predicted"/>
<organism evidence="1 2">
    <name type="scientific">Arthrobacter gyeryongensis</name>
    <dbReference type="NCBI Taxonomy" id="1650592"/>
    <lineage>
        <taxon>Bacteria</taxon>
        <taxon>Bacillati</taxon>
        <taxon>Actinomycetota</taxon>
        <taxon>Actinomycetes</taxon>
        <taxon>Micrococcales</taxon>
        <taxon>Micrococcaceae</taxon>
        <taxon>Arthrobacter</taxon>
    </lineage>
</organism>
<sequence length="71" mass="8148">MDSMAVRDRVSEYRKRMREHGFRPIQVWVPDVRADGFDAEAHRQAAAAAAADRQSDDQEFIEAVSAPWDEE</sequence>
<keyword evidence="2" id="KW-1185">Reference proteome</keyword>
<evidence type="ECO:0000313" key="2">
    <source>
        <dbReference type="Proteomes" id="UP001500200"/>
    </source>
</evidence>
<dbReference type="Proteomes" id="UP001500200">
    <property type="component" value="Unassembled WGS sequence"/>
</dbReference>
<dbReference type="Pfam" id="PF11455">
    <property type="entry name" value="MazE-like"/>
    <property type="match status" value="1"/>
</dbReference>
<reference evidence="2" key="1">
    <citation type="journal article" date="2019" name="Int. J. Syst. Evol. Microbiol.">
        <title>The Global Catalogue of Microorganisms (GCM) 10K type strain sequencing project: providing services to taxonomists for standard genome sequencing and annotation.</title>
        <authorList>
            <consortium name="The Broad Institute Genomics Platform"/>
            <consortium name="The Broad Institute Genome Sequencing Center for Infectious Disease"/>
            <person name="Wu L."/>
            <person name="Ma J."/>
        </authorList>
    </citation>
    <scope>NUCLEOTIDE SEQUENCE [LARGE SCALE GENOMIC DNA]</scope>
    <source>
        <strain evidence="2">JCM 18514</strain>
    </source>
</reference>
<evidence type="ECO:0000313" key="1">
    <source>
        <dbReference type="EMBL" id="GAA5189036.1"/>
    </source>
</evidence>
<dbReference type="EMBL" id="BAABKK010000002">
    <property type="protein sequence ID" value="GAA5189036.1"/>
    <property type="molecule type" value="Genomic_DNA"/>
</dbReference>
<gene>
    <name evidence="1" type="ORF">GCM10023346_02570</name>
</gene>
<protein>
    <submittedName>
        <fullName evidence="1">Antitoxin MazE family protein</fullName>
    </submittedName>
</protein>